<dbReference type="RefSeq" id="WP_009249320.1">
    <property type="nucleotide sequence ID" value="NZ_AP024846.1"/>
</dbReference>
<evidence type="ECO:0000256" key="6">
    <source>
        <dbReference type="ARBA" id="ARBA00022989"/>
    </source>
</evidence>
<feature type="transmembrane region" description="Helical" evidence="8">
    <location>
        <begin position="56"/>
        <end position="77"/>
    </location>
</feature>
<dbReference type="FunFam" id="1.10.3720.10:FF:000033">
    <property type="entry name" value="Polar amino acid ABC transporter permease"/>
    <property type="match status" value="1"/>
</dbReference>
<dbReference type="Gene3D" id="1.10.3720.10">
    <property type="entry name" value="MetI-like"/>
    <property type="match status" value="1"/>
</dbReference>
<dbReference type="PROSITE" id="PS50928">
    <property type="entry name" value="ABC_TM1"/>
    <property type="match status" value="1"/>
</dbReference>
<keyword evidence="5" id="KW-0029">Amino-acid transport</keyword>
<keyword evidence="6 8" id="KW-1133">Transmembrane helix</keyword>
<dbReference type="SUPFAM" id="SSF161098">
    <property type="entry name" value="MetI-like"/>
    <property type="match status" value="1"/>
</dbReference>
<keyword evidence="4 8" id="KW-0812">Transmembrane</keyword>
<keyword evidence="7 8" id="KW-0472">Membrane</keyword>
<feature type="domain" description="ABC transmembrane type-1" evidence="9">
    <location>
        <begin position="18"/>
        <end position="215"/>
    </location>
</feature>
<evidence type="ECO:0000256" key="3">
    <source>
        <dbReference type="ARBA" id="ARBA00022475"/>
    </source>
</evidence>
<dbReference type="EMBL" id="VUMB01000032">
    <property type="protein sequence ID" value="MSS41332.1"/>
    <property type="molecule type" value="Genomic_DNA"/>
</dbReference>
<feature type="transmembrane region" description="Helical" evidence="8">
    <location>
        <begin position="83"/>
        <end position="105"/>
    </location>
</feature>
<dbReference type="Pfam" id="PF00528">
    <property type="entry name" value="BPD_transp_1"/>
    <property type="match status" value="1"/>
</dbReference>
<feature type="transmembrane region" description="Helical" evidence="8">
    <location>
        <begin position="193"/>
        <end position="215"/>
    </location>
</feature>
<dbReference type="InterPro" id="IPR000515">
    <property type="entry name" value="MetI-like"/>
</dbReference>
<dbReference type="InterPro" id="IPR043429">
    <property type="entry name" value="ArtM/GltK/GlnP/TcyL/YhdX-like"/>
</dbReference>
<evidence type="ECO:0000256" key="5">
    <source>
        <dbReference type="ARBA" id="ARBA00022970"/>
    </source>
</evidence>
<comment type="caution">
    <text evidence="10">The sequence shown here is derived from an EMBL/GenBank/DDBJ whole genome shotgun (WGS) entry which is preliminary data.</text>
</comment>
<feature type="transmembrane region" description="Helical" evidence="8">
    <location>
        <begin position="20"/>
        <end position="44"/>
    </location>
</feature>
<dbReference type="GO" id="GO:0022857">
    <property type="term" value="F:transmembrane transporter activity"/>
    <property type="evidence" value="ECO:0007669"/>
    <property type="project" value="InterPro"/>
</dbReference>
<evidence type="ECO:0000313" key="11">
    <source>
        <dbReference type="Proteomes" id="UP000462363"/>
    </source>
</evidence>
<dbReference type="GO" id="GO:0006865">
    <property type="term" value="P:amino acid transport"/>
    <property type="evidence" value="ECO:0007669"/>
    <property type="project" value="UniProtKB-KW"/>
</dbReference>
<evidence type="ECO:0000256" key="1">
    <source>
        <dbReference type="ARBA" id="ARBA00004651"/>
    </source>
</evidence>
<keyword evidence="2 8" id="KW-0813">Transport</keyword>
<dbReference type="PANTHER" id="PTHR30614:SF46">
    <property type="entry name" value="ABC TRANSPORTER MEMBRANE SPANNING PERMEASE-GLUTAMINE TRANSPORT"/>
    <property type="match status" value="1"/>
</dbReference>
<dbReference type="AlphaFoldDB" id="A0A844F4Q1"/>
<keyword evidence="3" id="KW-1003">Cell membrane</keyword>
<dbReference type="NCBIfam" id="TIGR01726">
    <property type="entry name" value="HEQRo_perm_3TM"/>
    <property type="match status" value="1"/>
</dbReference>
<evidence type="ECO:0000313" key="10">
    <source>
        <dbReference type="EMBL" id="MSS41332.1"/>
    </source>
</evidence>
<sequence>MDIIRVLQEYWPSFCKALMITLEMTVFSLIFATIIGTIVGLFNVSKIKPLQFIANIYIDIVRGTPLLVQVFIMYYGLTQFLQFQWPAIGGFTSAFVAGVVTLSFNAGAYMAEIIRGGIEAVDKGQMEAARSLGLPYRKAMWKIILPQAFRTMLPSIINQFIISLKDTSLISVIGPRELTQNGKIIAANSSTRVMAIWIVVALFYLVVCTILSRVAKLVERKVSYGKQD</sequence>
<dbReference type="CDD" id="cd06261">
    <property type="entry name" value="TM_PBP2"/>
    <property type="match status" value="1"/>
</dbReference>
<protein>
    <submittedName>
        <fullName evidence="10">Amino acid ABC transporter permease</fullName>
    </submittedName>
</protein>
<reference evidence="10 11" key="1">
    <citation type="submission" date="2019-08" db="EMBL/GenBank/DDBJ databases">
        <title>In-depth cultivation of the pig gut microbiome towards novel bacterial diversity and tailored functional studies.</title>
        <authorList>
            <person name="Wylensek D."/>
            <person name="Hitch T.C.A."/>
            <person name="Clavel T."/>
        </authorList>
    </citation>
    <scope>NUCLEOTIDE SEQUENCE [LARGE SCALE GENOMIC DNA]</scope>
    <source>
        <strain evidence="10 11">BL-389-WT-3D</strain>
    </source>
</reference>
<comment type="subcellular location">
    <subcellularLocation>
        <location evidence="1 8">Cell membrane</location>
        <topology evidence="1 8">Multi-pass membrane protein</topology>
    </subcellularLocation>
</comment>
<name>A0A844F4Q1_CLOSV</name>
<dbReference type="PANTHER" id="PTHR30614">
    <property type="entry name" value="MEMBRANE COMPONENT OF AMINO ACID ABC TRANSPORTER"/>
    <property type="match status" value="1"/>
</dbReference>
<proteinExistence type="inferred from homology"/>
<evidence type="ECO:0000256" key="7">
    <source>
        <dbReference type="ARBA" id="ARBA00023136"/>
    </source>
</evidence>
<accession>A0A844F4Q1</accession>
<evidence type="ECO:0000256" key="4">
    <source>
        <dbReference type="ARBA" id="ARBA00022692"/>
    </source>
</evidence>
<evidence type="ECO:0000259" key="9">
    <source>
        <dbReference type="PROSITE" id="PS50928"/>
    </source>
</evidence>
<organism evidence="10 11">
    <name type="scientific">Clostridium scindens (strain JCM 10418 / VPI 12708)</name>
    <dbReference type="NCBI Taxonomy" id="29347"/>
    <lineage>
        <taxon>Bacteria</taxon>
        <taxon>Bacillati</taxon>
        <taxon>Bacillota</taxon>
        <taxon>Clostridia</taxon>
        <taxon>Lachnospirales</taxon>
        <taxon>Lachnospiraceae</taxon>
    </lineage>
</organism>
<gene>
    <name evidence="10" type="ORF">FYJ37_13535</name>
</gene>
<dbReference type="GO" id="GO:0043190">
    <property type="term" value="C:ATP-binding cassette (ABC) transporter complex"/>
    <property type="evidence" value="ECO:0007669"/>
    <property type="project" value="InterPro"/>
</dbReference>
<comment type="similarity">
    <text evidence="8">Belongs to the binding-protein-dependent transport system permease family.</text>
</comment>
<dbReference type="Proteomes" id="UP000462363">
    <property type="component" value="Unassembled WGS sequence"/>
</dbReference>
<evidence type="ECO:0000256" key="2">
    <source>
        <dbReference type="ARBA" id="ARBA00022448"/>
    </source>
</evidence>
<dbReference type="InterPro" id="IPR035906">
    <property type="entry name" value="MetI-like_sf"/>
</dbReference>
<dbReference type="InterPro" id="IPR010065">
    <property type="entry name" value="AA_ABC_transptr_permease_3TM"/>
</dbReference>
<evidence type="ECO:0000256" key="8">
    <source>
        <dbReference type="RuleBase" id="RU363032"/>
    </source>
</evidence>